<keyword evidence="1" id="KW-0472">Membrane</keyword>
<dbReference type="EMBL" id="CP110226">
    <property type="protein sequence ID" value="UZD23998.1"/>
    <property type="molecule type" value="Genomic_DNA"/>
</dbReference>
<accession>A0ABY6MLE0</accession>
<keyword evidence="3" id="KW-1185">Reference proteome</keyword>
<evidence type="ECO:0000313" key="2">
    <source>
        <dbReference type="EMBL" id="UZD23998.1"/>
    </source>
</evidence>
<evidence type="ECO:0000256" key="1">
    <source>
        <dbReference type="SAM" id="Phobius"/>
    </source>
</evidence>
<feature type="transmembrane region" description="Helical" evidence="1">
    <location>
        <begin position="20"/>
        <end position="36"/>
    </location>
</feature>
<keyword evidence="1" id="KW-0812">Transmembrane</keyword>
<keyword evidence="1" id="KW-1133">Transmembrane helix</keyword>
<reference evidence="2" key="1">
    <citation type="submission" date="2022-10" db="EMBL/GenBank/DDBJ databases">
        <title>Algoriphagus sp. a novel bacteria isolate from halophytes salicornia europaea.</title>
        <authorList>
            <person name="Peng Y."/>
            <person name="Jiang L."/>
            <person name="Lee J."/>
        </authorList>
    </citation>
    <scope>NUCLEOTIDE SEQUENCE</scope>
    <source>
        <strain evidence="2">TR-M5</strain>
    </source>
</reference>
<evidence type="ECO:0008006" key="4">
    <source>
        <dbReference type="Google" id="ProtNLM"/>
    </source>
</evidence>
<evidence type="ECO:0000313" key="3">
    <source>
        <dbReference type="Proteomes" id="UP001163156"/>
    </source>
</evidence>
<dbReference type="RefSeq" id="WP_264810710.1">
    <property type="nucleotide sequence ID" value="NZ_CP110226.1"/>
</dbReference>
<gene>
    <name evidence="2" type="ORF">OM944_05755</name>
</gene>
<name>A0ABY6MLE0_9BACT</name>
<organism evidence="2 3">
    <name type="scientific">Algoriphagus halophytocola</name>
    <dbReference type="NCBI Taxonomy" id="2991499"/>
    <lineage>
        <taxon>Bacteria</taxon>
        <taxon>Pseudomonadati</taxon>
        <taxon>Bacteroidota</taxon>
        <taxon>Cytophagia</taxon>
        <taxon>Cytophagales</taxon>
        <taxon>Cyclobacteriaceae</taxon>
        <taxon>Algoriphagus</taxon>
    </lineage>
</organism>
<dbReference type="Proteomes" id="UP001163156">
    <property type="component" value="Chromosome"/>
</dbReference>
<sequence length="134" mass="15414">MKLRALAIGKPIAHIKMKQSYLIIIYTIVGTAMLLGCRETAYNYNCGLAASTPTDLRITNNTTREVEVTLKVKETRLFEFKQLTLLPYKSELLCIEYEGSITDGIHIEFENQTTIIKLKPQQLNEFDMKERKLK</sequence>
<protein>
    <recommendedName>
        <fullName evidence="4">Lipoprotein</fullName>
    </recommendedName>
</protein>
<proteinExistence type="predicted"/>